<evidence type="ECO:0000313" key="2">
    <source>
        <dbReference type="Proteomes" id="UP001596105"/>
    </source>
</evidence>
<dbReference type="Proteomes" id="UP001596105">
    <property type="component" value="Unassembled WGS sequence"/>
</dbReference>
<proteinExistence type="predicted"/>
<dbReference type="InterPro" id="IPR038695">
    <property type="entry name" value="Saro_0823-like_sf"/>
</dbReference>
<reference evidence="2" key="1">
    <citation type="journal article" date="2019" name="Int. J. Syst. Evol. Microbiol.">
        <title>The Global Catalogue of Microorganisms (GCM) 10K type strain sequencing project: providing services to taxonomists for standard genome sequencing and annotation.</title>
        <authorList>
            <consortium name="The Broad Institute Genomics Platform"/>
            <consortium name="The Broad Institute Genome Sequencing Center for Infectious Disease"/>
            <person name="Wu L."/>
            <person name="Ma J."/>
        </authorList>
    </citation>
    <scope>NUCLEOTIDE SEQUENCE [LARGE SCALE GENOMIC DNA]</scope>
    <source>
        <strain evidence="2">CCUG 57113</strain>
    </source>
</reference>
<organism evidence="1 2">
    <name type="scientific">Cohnella suwonensis</name>
    <dbReference type="NCBI Taxonomy" id="696072"/>
    <lineage>
        <taxon>Bacteria</taxon>
        <taxon>Bacillati</taxon>
        <taxon>Bacillota</taxon>
        <taxon>Bacilli</taxon>
        <taxon>Bacillales</taxon>
        <taxon>Paenibacillaceae</taxon>
        <taxon>Cohnella</taxon>
    </lineage>
</organism>
<dbReference type="EMBL" id="JBHSMH010000030">
    <property type="protein sequence ID" value="MFC5469333.1"/>
    <property type="molecule type" value="Genomic_DNA"/>
</dbReference>
<sequence length="125" mass="13790">MKLIIQESGQLVGHRIAEAYSFPRRFRGLMLTGSLSEGSGLHIRPCRGVHSFFMKYPIDVLHLDEEDRIVGIQLRLDPGKLGTAFRGTRSVVELPAGTLERACVRLGQKAVFQANTPLASQATTE</sequence>
<keyword evidence="2" id="KW-1185">Reference proteome</keyword>
<dbReference type="Gene3D" id="2.60.120.1140">
    <property type="entry name" value="Protein of unknown function DUF192"/>
    <property type="match status" value="1"/>
</dbReference>
<dbReference type="RefSeq" id="WP_209750511.1">
    <property type="nucleotide sequence ID" value="NZ_JBHSMH010000030.1"/>
</dbReference>
<protein>
    <submittedName>
        <fullName evidence="1">DUF192 domain-containing protein</fullName>
    </submittedName>
</protein>
<gene>
    <name evidence="1" type="ORF">ACFPPD_11425</name>
</gene>
<accession>A0ABW0LU02</accession>
<dbReference type="Pfam" id="PF02643">
    <property type="entry name" value="DUF192"/>
    <property type="match status" value="1"/>
</dbReference>
<name>A0ABW0LU02_9BACL</name>
<comment type="caution">
    <text evidence="1">The sequence shown here is derived from an EMBL/GenBank/DDBJ whole genome shotgun (WGS) entry which is preliminary data.</text>
</comment>
<evidence type="ECO:0000313" key="1">
    <source>
        <dbReference type="EMBL" id="MFC5469333.1"/>
    </source>
</evidence>
<dbReference type="InterPro" id="IPR003795">
    <property type="entry name" value="DUF192"/>
</dbReference>